<keyword evidence="1" id="KW-1133">Transmembrane helix</keyword>
<proteinExistence type="predicted"/>
<feature type="transmembrane region" description="Helical" evidence="1">
    <location>
        <begin position="156"/>
        <end position="178"/>
    </location>
</feature>
<sequence>MRRIKRNSFPFLILLLIHTFFLGLTFYRNKNRKGIFVLLVSNMGFAYLFEYFVLNLFKAYVYKPKALKNRFLDNIFGAVFSQAVFIPFTAVFLTISKSGWSAKILGSIYFSLIELLFLRLRVFKHVWWKTVYTLLLLPLYFKWSDSWYHNFVKKNSIVRFVSFFLMVMVTETNLFLLLAAFRKFRFGMGRYHTWREHFILSPLYSITFSFFTAYSLKKDNDLGAKLRVILFATCLNHLFERIKLLKNNFQFIESLLVRIVMVYVYGKYRAWIYGEREGNEK</sequence>
<evidence type="ECO:0000313" key="3">
    <source>
        <dbReference type="Proteomes" id="UP001623041"/>
    </source>
</evidence>
<evidence type="ECO:0000313" key="2">
    <source>
        <dbReference type="EMBL" id="MFK9092850.1"/>
    </source>
</evidence>
<name>A0ABW8RKX6_9BACI</name>
<keyword evidence="3" id="KW-1185">Reference proteome</keyword>
<feature type="transmembrane region" description="Helical" evidence="1">
    <location>
        <begin position="75"/>
        <end position="95"/>
    </location>
</feature>
<comment type="caution">
    <text evidence="2">The sequence shown here is derived from an EMBL/GenBank/DDBJ whole genome shotgun (WGS) entry which is preliminary data.</text>
</comment>
<dbReference type="RefSeq" id="WP_406581415.1">
    <property type="nucleotide sequence ID" value="NZ_JBJHQH010000011.1"/>
</dbReference>
<reference evidence="2 3" key="1">
    <citation type="submission" date="2024-11" db="EMBL/GenBank/DDBJ databases">
        <authorList>
            <person name="Lucas J.A."/>
        </authorList>
    </citation>
    <scope>NUCLEOTIDE SEQUENCE [LARGE SCALE GENOMIC DNA]</scope>
    <source>
        <strain evidence="2 3">Z 5.4</strain>
    </source>
</reference>
<evidence type="ECO:0000256" key="1">
    <source>
        <dbReference type="SAM" id="Phobius"/>
    </source>
</evidence>
<dbReference type="EMBL" id="JBJHQH010000011">
    <property type="protein sequence ID" value="MFK9092850.1"/>
    <property type="molecule type" value="Genomic_DNA"/>
</dbReference>
<feature type="transmembrane region" description="Helical" evidence="1">
    <location>
        <begin position="198"/>
        <end position="216"/>
    </location>
</feature>
<feature type="transmembrane region" description="Helical" evidence="1">
    <location>
        <begin position="34"/>
        <end position="54"/>
    </location>
</feature>
<dbReference type="Proteomes" id="UP001623041">
    <property type="component" value="Unassembled WGS sequence"/>
</dbReference>
<gene>
    <name evidence="2" type="ORF">ACJEBI_15355</name>
</gene>
<accession>A0ABW8RKX6</accession>
<keyword evidence="1" id="KW-0472">Membrane</keyword>
<organism evidence="2 3">
    <name type="scientific">Bacillus salipaludis</name>
    <dbReference type="NCBI Taxonomy" id="2547811"/>
    <lineage>
        <taxon>Bacteria</taxon>
        <taxon>Bacillati</taxon>
        <taxon>Bacillota</taxon>
        <taxon>Bacilli</taxon>
        <taxon>Bacillales</taxon>
        <taxon>Bacillaceae</taxon>
        <taxon>Bacillus</taxon>
    </lineage>
</organism>
<feature type="transmembrane region" description="Helical" evidence="1">
    <location>
        <begin position="251"/>
        <end position="268"/>
    </location>
</feature>
<feature type="transmembrane region" description="Helical" evidence="1">
    <location>
        <begin position="126"/>
        <end position="144"/>
    </location>
</feature>
<feature type="transmembrane region" description="Helical" evidence="1">
    <location>
        <begin position="101"/>
        <end position="119"/>
    </location>
</feature>
<keyword evidence="1" id="KW-0812">Transmembrane</keyword>
<feature type="transmembrane region" description="Helical" evidence="1">
    <location>
        <begin position="9"/>
        <end position="28"/>
    </location>
</feature>
<protein>
    <submittedName>
        <fullName evidence="2">Uncharacterized protein</fullName>
    </submittedName>
</protein>